<accession>A0A0K2VA73</accession>
<reference evidence="1" key="1">
    <citation type="submission" date="2014-05" db="EMBL/GenBank/DDBJ databases">
        <authorList>
            <person name="Chronopoulou M."/>
        </authorList>
    </citation>
    <scope>NUCLEOTIDE SEQUENCE</scope>
    <source>
        <tissue evidence="1">Whole organism</tissue>
    </source>
</reference>
<sequence>HLKCFTKYFLHIFKNFIYTPSGINAFDALLFLIRLNYTKCGVKIRSTSLFKGFNIIIRSTRPCSSSR</sequence>
<name>A0A0K2VA73_LEPSM</name>
<organism evidence="1">
    <name type="scientific">Lepeophtheirus salmonis</name>
    <name type="common">Salmon louse</name>
    <name type="synonym">Caligus salmonis</name>
    <dbReference type="NCBI Taxonomy" id="72036"/>
    <lineage>
        <taxon>Eukaryota</taxon>
        <taxon>Metazoa</taxon>
        <taxon>Ecdysozoa</taxon>
        <taxon>Arthropoda</taxon>
        <taxon>Crustacea</taxon>
        <taxon>Multicrustacea</taxon>
        <taxon>Hexanauplia</taxon>
        <taxon>Copepoda</taxon>
        <taxon>Siphonostomatoida</taxon>
        <taxon>Caligidae</taxon>
        <taxon>Lepeophtheirus</taxon>
    </lineage>
</organism>
<dbReference type="EMBL" id="HACA01029470">
    <property type="protein sequence ID" value="CDW46831.1"/>
    <property type="molecule type" value="Transcribed_RNA"/>
</dbReference>
<evidence type="ECO:0000313" key="1">
    <source>
        <dbReference type="EMBL" id="CDW46831.1"/>
    </source>
</evidence>
<protein>
    <submittedName>
        <fullName evidence="1">Uncharacterized protein</fullName>
    </submittedName>
</protein>
<dbReference type="AlphaFoldDB" id="A0A0K2VA73"/>
<feature type="non-terminal residue" evidence="1">
    <location>
        <position position="1"/>
    </location>
</feature>
<proteinExistence type="predicted"/>